<accession>A0A4Z1HIU7</accession>
<reference evidence="1 2" key="1">
    <citation type="submission" date="2017-12" db="EMBL/GenBank/DDBJ databases">
        <title>Comparative genomics of Botrytis spp.</title>
        <authorList>
            <person name="Valero-Jimenez C.A."/>
            <person name="Tapia P."/>
            <person name="Veloso J."/>
            <person name="Silva-Moreno E."/>
            <person name="Staats M."/>
            <person name="Valdes J.H."/>
            <person name="Van Kan J.A.L."/>
        </authorList>
    </citation>
    <scope>NUCLEOTIDE SEQUENCE [LARGE SCALE GENOMIC DNA]</scope>
    <source>
        <strain evidence="1 2">MUCL2120</strain>
    </source>
</reference>
<dbReference type="EMBL" id="PQXJ01000570">
    <property type="protein sequence ID" value="TGO46710.1"/>
    <property type="molecule type" value="Genomic_DNA"/>
</dbReference>
<gene>
    <name evidence="1" type="ORF">BOTNAR_0570g00010</name>
</gene>
<dbReference type="OrthoDB" id="5272396at2759"/>
<comment type="caution">
    <text evidence="1">The sequence shown here is derived from an EMBL/GenBank/DDBJ whole genome shotgun (WGS) entry which is preliminary data.</text>
</comment>
<evidence type="ECO:0000313" key="2">
    <source>
        <dbReference type="Proteomes" id="UP000297452"/>
    </source>
</evidence>
<keyword evidence="2" id="KW-1185">Reference proteome</keyword>
<organism evidence="1 2">
    <name type="scientific">Botryotinia narcissicola</name>
    <dbReference type="NCBI Taxonomy" id="278944"/>
    <lineage>
        <taxon>Eukaryota</taxon>
        <taxon>Fungi</taxon>
        <taxon>Dikarya</taxon>
        <taxon>Ascomycota</taxon>
        <taxon>Pezizomycotina</taxon>
        <taxon>Leotiomycetes</taxon>
        <taxon>Helotiales</taxon>
        <taxon>Sclerotiniaceae</taxon>
        <taxon>Botryotinia</taxon>
    </lineage>
</organism>
<dbReference type="Proteomes" id="UP000297452">
    <property type="component" value="Unassembled WGS sequence"/>
</dbReference>
<dbReference type="AlphaFoldDB" id="A0A4Z1HIU7"/>
<protein>
    <submittedName>
        <fullName evidence="1">Uncharacterized protein</fullName>
    </submittedName>
</protein>
<proteinExistence type="predicted"/>
<evidence type="ECO:0000313" key="1">
    <source>
        <dbReference type="EMBL" id="TGO46710.1"/>
    </source>
</evidence>
<name>A0A4Z1HIU7_9HELO</name>
<sequence>MQTGRFYPGEGIDPVHPDELFPEDGWYSMELPNLIEKFLELHSNLFMKRSVEVIWKGLTYKRVLETEFMEILGGLSPPHPSKMKKHLLYLTFARYTLKRKKLTGPLITQDPSPFSDILHESVMTTQSISKAIQCTSMPSGGSSKIPQYLQASYANLFSGIT</sequence>